<sequence>MPWWFFRRRRAPAAAAGPTGVAPSAPDRQPGEGALPRLQGNRRYLQEQPYLLPKDLGEVNRLDFQHYVLRSLLRGNYLAPIGQPRRILDVGCGTGQWAFELAQQFPQAEVIGLDLEQVKITSTPPANFRFVQSNALQGLPFESGSFDFVHQRLLILAVPVAAWPGLIQELARVTAPGGWVELVETSTMQDFVPAGPATRAFYQLGRPLAATRGLDVEGVVLRSLERYLAEAGFINIQRQLIEAPLGDWGGRLGSLLALDIREASKAVCGPIAALAHLPEQEVLDLLERASQEWNTQQTRCPFVVVYGQKPTHG</sequence>
<dbReference type="Pfam" id="PF13649">
    <property type="entry name" value="Methyltransf_25"/>
    <property type="match status" value="1"/>
</dbReference>
<dbReference type="EMBL" id="MCIF01000002">
    <property type="protein sequence ID" value="RAQ94336.1"/>
    <property type="molecule type" value="Genomic_DNA"/>
</dbReference>
<dbReference type="Proteomes" id="UP000248706">
    <property type="component" value="Unassembled WGS sequence"/>
</dbReference>
<organism evidence="3 4">
    <name type="scientific">Thermogemmatispora tikiterensis</name>
    <dbReference type="NCBI Taxonomy" id="1825093"/>
    <lineage>
        <taxon>Bacteria</taxon>
        <taxon>Bacillati</taxon>
        <taxon>Chloroflexota</taxon>
        <taxon>Ktedonobacteria</taxon>
        <taxon>Thermogemmatisporales</taxon>
        <taxon>Thermogemmatisporaceae</taxon>
        <taxon>Thermogemmatispora</taxon>
    </lineage>
</organism>
<feature type="compositionally biased region" description="Low complexity" evidence="1">
    <location>
        <begin position="15"/>
        <end position="26"/>
    </location>
</feature>
<dbReference type="OrthoDB" id="9764961at2"/>
<protein>
    <recommendedName>
        <fullName evidence="2">Methyltransferase domain-containing protein</fullName>
    </recommendedName>
</protein>
<dbReference type="GO" id="GO:0008168">
    <property type="term" value="F:methyltransferase activity"/>
    <property type="evidence" value="ECO:0007669"/>
    <property type="project" value="TreeGrafter"/>
</dbReference>
<reference evidence="3 4" key="1">
    <citation type="submission" date="2016-08" db="EMBL/GenBank/DDBJ databases">
        <title>Analysis of Carbohydrate Active Enzymes in Thermogemmatispora T81 Reveals Carbohydrate Degradation Ability.</title>
        <authorList>
            <person name="Tomazini A."/>
            <person name="Lal S."/>
            <person name="Stott M."/>
            <person name="Henrissat B."/>
            <person name="Polikarpov I."/>
            <person name="Sparling R."/>
            <person name="Levin D.B."/>
        </authorList>
    </citation>
    <scope>NUCLEOTIDE SEQUENCE [LARGE SCALE GENOMIC DNA]</scope>
    <source>
        <strain evidence="3 4">T81</strain>
    </source>
</reference>
<feature type="region of interest" description="Disordered" evidence="1">
    <location>
        <begin position="15"/>
        <end position="34"/>
    </location>
</feature>
<dbReference type="InterPro" id="IPR041698">
    <property type="entry name" value="Methyltransf_25"/>
</dbReference>
<dbReference type="PANTHER" id="PTHR43591">
    <property type="entry name" value="METHYLTRANSFERASE"/>
    <property type="match status" value="1"/>
</dbReference>
<dbReference type="CDD" id="cd02440">
    <property type="entry name" value="AdoMet_MTases"/>
    <property type="match status" value="1"/>
</dbReference>
<accession>A0A328V9K5</accession>
<name>A0A328V9K5_9CHLR</name>
<evidence type="ECO:0000259" key="2">
    <source>
        <dbReference type="Pfam" id="PF13649"/>
    </source>
</evidence>
<dbReference type="RefSeq" id="WP_112426152.1">
    <property type="nucleotide sequence ID" value="NZ_MCIF01000002.1"/>
</dbReference>
<dbReference type="InterPro" id="IPR029063">
    <property type="entry name" value="SAM-dependent_MTases_sf"/>
</dbReference>
<dbReference type="SUPFAM" id="SSF53335">
    <property type="entry name" value="S-adenosyl-L-methionine-dependent methyltransferases"/>
    <property type="match status" value="1"/>
</dbReference>
<evidence type="ECO:0000313" key="3">
    <source>
        <dbReference type="EMBL" id="RAQ94336.1"/>
    </source>
</evidence>
<feature type="domain" description="Methyltransferase" evidence="2">
    <location>
        <begin position="87"/>
        <end position="178"/>
    </location>
</feature>
<proteinExistence type="predicted"/>
<evidence type="ECO:0000256" key="1">
    <source>
        <dbReference type="SAM" id="MobiDB-lite"/>
    </source>
</evidence>
<dbReference type="AlphaFoldDB" id="A0A328V9K5"/>
<dbReference type="PANTHER" id="PTHR43591:SF24">
    <property type="entry name" value="2-METHOXY-6-POLYPRENYL-1,4-BENZOQUINOL METHYLASE, MITOCHONDRIAL"/>
    <property type="match status" value="1"/>
</dbReference>
<comment type="caution">
    <text evidence="3">The sequence shown here is derived from an EMBL/GenBank/DDBJ whole genome shotgun (WGS) entry which is preliminary data.</text>
</comment>
<gene>
    <name evidence="3" type="ORF">A4R35_02250</name>
</gene>
<keyword evidence="4" id="KW-1185">Reference proteome</keyword>
<evidence type="ECO:0000313" key="4">
    <source>
        <dbReference type="Proteomes" id="UP000248706"/>
    </source>
</evidence>
<dbReference type="Gene3D" id="3.40.50.150">
    <property type="entry name" value="Vaccinia Virus protein VP39"/>
    <property type="match status" value="1"/>
</dbReference>